<organism evidence="1 2">
    <name type="scientific">Trema orientale</name>
    <name type="common">Charcoal tree</name>
    <name type="synonym">Celtis orientalis</name>
    <dbReference type="NCBI Taxonomy" id="63057"/>
    <lineage>
        <taxon>Eukaryota</taxon>
        <taxon>Viridiplantae</taxon>
        <taxon>Streptophyta</taxon>
        <taxon>Embryophyta</taxon>
        <taxon>Tracheophyta</taxon>
        <taxon>Spermatophyta</taxon>
        <taxon>Magnoliopsida</taxon>
        <taxon>eudicotyledons</taxon>
        <taxon>Gunneridae</taxon>
        <taxon>Pentapetalae</taxon>
        <taxon>rosids</taxon>
        <taxon>fabids</taxon>
        <taxon>Rosales</taxon>
        <taxon>Cannabaceae</taxon>
        <taxon>Trema</taxon>
    </lineage>
</organism>
<keyword evidence="2" id="KW-1185">Reference proteome</keyword>
<dbReference type="Proteomes" id="UP000237000">
    <property type="component" value="Unassembled WGS sequence"/>
</dbReference>
<comment type="caution">
    <text evidence="1">The sequence shown here is derived from an EMBL/GenBank/DDBJ whole genome shotgun (WGS) entry which is preliminary data.</text>
</comment>
<dbReference type="AlphaFoldDB" id="A0A2P5AS88"/>
<evidence type="ECO:0000313" key="2">
    <source>
        <dbReference type="Proteomes" id="UP000237000"/>
    </source>
</evidence>
<reference evidence="2" key="1">
    <citation type="submission" date="2016-06" db="EMBL/GenBank/DDBJ databases">
        <title>Parallel loss of symbiosis genes in relatives of nitrogen-fixing non-legume Parasponia.</title>
        <authorList>
            <person name="Van Velzen R."/>
            <person name="Holmer R."/>
            <person name="Bu F."/>
            <person name="Rutten L."/>
            <person name="Van Zeijl A."/>
            <person name="Liu W."/>
            <person name="Santuari L."/>
            <person name="Cao Q."/>
            <person name="Sharma T."/>
            <person name="Shen D."/>
            <person name="Roswanjaya Y."/>
            <person name="Wardhani T."/>
            <person name="Kalhor M.S."/>
            <person name="Jansen J."/>
            <person name="Van den Hoogen J."/>
            <person name="Gungor B."/>
            <person name="Hartog M."/>
            <person name="Hontelez J."/>
            <person name="Verver J."/>
            <person name="Yang W.-C."/>
            <person name="Schijlen E."/>
            <person name="Repin R."/>
            <person name="Schilthuizen M."/>
            <person name="Schranz E."/>
            <person name="Heidstra R."/>
            <person name="Miyata K."/>
            <person name="Fedorova E."/>
            <person name="Kohlen W."/>
            <person name="Bisseling T."/>
            <person name="Smit S."/>
            <person name="Geurts R."/>
        </authorList>
    </citation>
    <scope>NUCLEOTIDE SEQUENCE [LARGE SCALE GENOMIC DNA]</scope>
    <source>
        <strain evidence="2">cv. RG33-2</strain>
    </source>
</reference>
<protein>
    <submittedName>
        <fullName evidence="1">Uncharacterized protein</fullName>
    </submittedName>
</protein>
<dbReference type="InParanoid" id="A0A2P5AS88"/>
<sequence length="75" mass="8873">MAQESSYYSKSGNVYSFRIVILEIICGRRNVICDLPEEEAVLEDWAYSCFDSNELQNWKGWWKWHFGASKKSLRC</sequence>
<gene>
    <name evidence="1" type="ORF">TorRG33x02_342760</name>
</gene>
<feature type="non-terminal residue" evidence="1">
    <location>
        <position position="75"/>
    </location>
</feature>
<dbReference type="STRING" id="63057.A0A2P5AS88"/>
<dbReference type="EMBL" id="JXTC01000719">
    <property type="protein sequence ID" value="PON39399.1"/>
    <property type="molecule type" value="Genomic_DNA"/>
</dbReference>
<accession>A0A2P5AS88</accession>
<name>A0A2P5AS88_TREOI</name>
<proteinExistence type="predicted"/>
<evidence type="ECO:0000313" key="1">
    <source>
        <dbReference type="EMBL" id="PON39399.1"/>
    </source>
</evidence>
<dbReference type="OrthoDB" id="4062651at2759"/>